<dbReference type="Proteomes" id="UP000094969">
    <property type="component" value="Chromosome"/>
</dbReference>
<keyword evidence="7" id="KW-1185">Reference proteome</keyword>
<dbReference type="SUPFAM" id="SSF53850">
    <property type="entry name" value="Periplasmic binding protein-like II"/>
    <property type="match status" value="1"/>
</dbReference>
<evidence type="ECO:0000256" key="3">
    <source>
        <dbReference type="ARBA" id="ARBA00022729"/>
    </source>
</evidence>
<dbReference type="GO" id="GO:0042918">
    <property type="term" value="P:alkanesulfonate transmembrane transport"/>
    <property type="evidence" value="ECO:0007669"/>
    <property type="project" value="TreeGrafter"/>
</dbReference>
<dbReference type="PANTHER" id="PTHR30024:SF47">
    <property type="entry name" value="TAURINE-BINDING PERIPLASMIC PROTEIN"/>
    <property type="match status" value="1"/>
</dbReference>
<dbReference type="AlphaFoldDB" id="A0A1D7U1Y5"/>
<reference evidence="6 7" key="1">
    <citation type="journal article" date="2015" name="Antonie Van Leeuwenhoek">
        <title>Bosea vaviloviae sp. nov., a new species of slow-growing rhizobia isolated from nodules of the relict species Vavilovia formosa (Stev.) Fed.</title>
        <authorList>
            <person name="Safronova V.I."/>
            <person name="Kuznetsova I.G."/>
            <person name="Sazanova A.L."/>
            <person name="Kimeklis A.K."/>
            <person name="Belimov A.A."/>
            <person name="Andronov E.E."/>
            <person name="Pinaev A.G."/>
            <person name="Chizhevskaya E.P."/>
            <person name="Pukhaev A.R."/>
            <person name="Popov K.P."/>
            <person name="Willems A."/>
            <person name="Tikhonovich I.A."/>
        </authorList>
    </citation>
    <scope>NUCLEOTIDE SEQUENCE [LARGE SCALE GENOMIC DNA]</scope>
    <source>
        <strain evidence="6 7">Vaf18</strain>
    </source>
</reference>
<evidence type="ECO:0000256" key="2">
    <source>
        <dbReference type="ARBA" id="ARBA00010742"/>
    </source>
</evidence>
<organism evidence="6 7">
    <name type="scientific">Bosea vaviloviae</name>
    <dbReference type="NCBI Taxonomy" id="1526658"/>
    <lineage>
        <taxon>Bacteria</taxon>
        <taxon>Pseudomonadati</taxon>
        <taxon>Pseudomonadota</taxon>
        <taxon>Alphaproteobacteria</taxon>
        <taxon>Hyphomicrobiales</taxon>
        <taxon>Boseaceae</taxon>
        <taxon>Bosea</taxon>
    </lineage>
</organism>
<evidence type="ECO:0000256" key="4">
    <source>
        <dbReference type="SAM" id="SignalP"/>
    </source>
</evidence>
<dbReference type="KEGG" id="bvv:BHK69_13760"/>
<proteinExistence type="inferred from homology"/>
<feature type="chain" id="PRO_5009099858" evidence="4">
    <location>
        <begin position="31"/>
        <end position="329"/>
    </location>
</feature>
<evidence type="ECO:0000256" key="1">
    <source>
        <dbReference type="ARBA" id="ARBA00004418"/>
    </source>
</evidence>
<protein>
    <submittedName>
        <fullName evidence="6">ABC transporter substrate-binding protein</fullName>
    </submittedName>
</protein>
<evidence type="ECO:0000313" key="6">
    <source>
        <dbReference type="EMBL" id="AOO81384.1"/>
    </source>
</evidence>
<name>A0A1D7U1Y5_9HYPH</name>
<evidence type="ECO:0000259" key="5">
    <source>
        <dbReference type="Pfam" id="PF09084"/>
    </source>
</evidence>
<feature type="signal peptide" evidence="4">
    <location>
        <begin position="1"/>
        <end position="30"/>
    </location>
</feature>
<dbReference type="EMBL" id="CP017147">
    <property type="protein sequence ID" value="AOO81384.1"/>
    <property type="molecule type" value="Genomic_DNA"/>
</dbReference>
<dbReference type="Gene3D" id="3.40.190.10">
    <property type="entry name" value="Periplasmic binding protein-like II"/>
    <property type="match status" value="2"/>
</dbReference>
<dbReference type="PANTHER" id="PTHR30024">
    <property type="entry name" value="ALIPHATIC SULFONATES-BINDING PROTEIN-RELATED"/>
    <property type="match status" value="1"/>
</dbReference>
<comment type="subcellular location">
    <subcellularLocation>
        <location evidence="1">Periplasm</location>
    </subcellularLocation>
</comment>
<evidence type="ECO:0000313" key="7">
    <source>
        <dbReference type="Proteomes" id="UP000094969"/>
    </source>
</evidence>
<keyword evidence="3 4" id="KW-0732">Signal</keyword>
<dbReference type="InterPro" id="IPR015168">
    <property type="entry name" value="SsuA/THI5"/>
</dbReference>
<gene>
    <name evidence="6" type="ORF">BHK69_13760</name>
</gene>
<sequence>MAFRTRRSARSLVAAFAFAATSILSGPAGAVEISITQWGASLYGAPVAVAIEQGDFKKAGIDVTGVIGSGGGGTSVRNILASDVPYGEVATAAALAAARQGLPIVLIHSGTRTVAEASLVTMPNSEIKSLEDLVGKKVAITSPKSTSEMVFLMELAAKGIDASKIQRIASGGYTQGLTMLEQGAVSAAVLIEPLSILRKDRYRTVIAAKGLLPAMTTSVGITTRDFAKAKPEQLKALIAGRRMGVQAIYRAPEAASDMVAKQFNMDPGLAKVAMLNMIEPQMWSEGAFSMAELNRIGEGLKLVGEISALPDWGALIDRSFLPADLKADQ</sequence>
<accession>A0A1D7U1Y5</accession>
<dbReference type="GO" id="GO:0042597">
    <property type="term" value="C:periplasmic space"/>
    <property type="evidence" value="ECO:0007669"/>
    <property type="project" value="UniProtKB-SubCell"/>
</dbReference>
<feature type="domain" description="SsuA/THI5-like" evidence="5">
    <location>
        <begin position="45"/>
        <end position="255"/>
    </location>
</feature>
<dbReference type="Pfam" id="PF09084">
    <property type="entry name" value="NMT1"/>
    <property type="match status" value="1"/>
</dbReference>
<comment type="similarity">
    <text evidence="2">Belongs to the bacterial solute-binding protein SsuA/TauA family.</text>
</comment>
<dbReference type="OrthoDB" id="5348911at2"/>
<dbReference type="STRING" id="1526658.BHK69_13760"/>